<dbReference type="Proteomes" id="UP001157440">
    <property type="component" value="Unassembled WGS sequence"/>
</dbReference>
<accession>A0AA37WRL2</accession>
<keyword evidence="2" id="KW-0732">Signal</keyword>
<protein>
    <submittedName>
        <fullName evidence="3">Uncharacterized protein</fullName>
    </submittedName>
</protein>
<evidence type="ECO:0000256" key="2">
    <source>
        <dbReference type="SAM" id="SignalP"/>
    </source>
</evidence>
<feature type="compositionally biased region" description="Low complexity" evidence="1">
    <location>
        <begin position="37"/>
        <end position="50"/>
    </location>
</feature>
<name>A0AA37WRL2_9HYPH</name>
<proteinExistence type="predicted"/>
<feature type="compositionally biased region" description="Gly residues" evidence="1">
    <location>
        <begin position="26"/>
        <end position="36"/>
    </location>
</feature>
<evidence type="ECO:0000256" key="1">
    <source>
        <dbReference type="SAM" id="MobiDB-lite"/>
    </source>
</evidence>
<reference evidence="4" key="1">
    <citation type="journal article" date="2019" name="Int. J. Syst. Evol. Microbiol.">
        <title>The Global Catalogue of Microorganisms (GCM) 10K type strain sequencing project: providing services to taxonomists for standard genome sequencing and annotation.</title>
        <authorList>
            <consortium name="The Broad Institute Genomics Platform"/>
            <consortium name="The Broad Institute Genome Sequencing Center for Infectious Disease"/>
            <person name="Wu L."/>
            <person name="Ma J."/>
        </authorList>
    </citation>
    <scope>NUCLEOTIDE SEQUENCE [LARGE SCALE GENOMIC DNA]</scope>
    <source>
        <strain evidence="4">NBRC 103632</strain>
    </source>
</reference>
<organism evidence="3 4">
    <name type="scientific">Methylobacterium tardum</name>
    <dbReference type="NCBI Taxonomy" id="374432"/>
    <lineage>
        <taxon>Bacteria</taxon>
        <taxon>Pseudomonadati</taxon>
        <taxon>Pseudomonadota</taxon>
        <taxon>Alphaproteobacteria</taxon>
        <taxon>Hyphomicrobiales</taxon>
        <taxon>Methylobacteriaceae</taxon>
        <taxon>Methylobacterium</taxon>
    </lineage>
</organism>
<feature type="compositionally biased region" description="Gly residues" evidence="1">
    <location>
        <begin position="51"/>
        <end position="83"/>
    </location>
</feature>
<evidence type="ECO:0000313" key="3">
    <source>
        <dbReference type="EMBL" id="GLS70361.1"/>
    </source>
</evidence>
<keyword evidence="4" id="KW-1185">Reference proteome</keyword>
<feature type="region of interest" description="Disordered" evidence="1">
    <location>
        <begin position="23"/>
        <end position="144"/>
    </location>
</feature>
<comment type="caution">
    <text evidence="3">The sequence shown here is derived from an EMBL/GenBank/DDBJ whole genome shotgun (WGS) entry which is preliminary data.</text>
</comment>
<dbReference type="AlphaFoldDB" id="A0AA37WRL2"/>
<feature type="compositionally biased region" description="Low complexity" evidence="1">
    <location>
        <begin position="111"/>
        <end position="130"/>
    </location>
</feature>
<evidence type="ECO:0000313" key="4">
    <source>
        <dbReference type="Proteomes" id="UP001157440"/>
    </source>
</evidence>
<dbReference type="EMBL" id="BSPL01000014">
    <property type="protein sequence ID" value="GLS70361.1"/>
    <property type="molecule type" value="Genomic_DNA"/>
</dbReference>
<sequence>MGAGDLRILLICSLVGAAGSAAAQGVGSGAAPGSGSGAAPMAGSTSPSSGVGLGGAAGLGDRGGVGGGPAPSGGTGALYGGEGPPKRATPDAPVGAVAPNGTGAGAGDLSAPTPASAGPDGAGPRAAGPEGARHPNGSAFGIPR</sequence>
<feature type="signal peptide" evidence="2">
    <location>
        <begin position="1"/>
        <end position="23"/>
    </location>
</feature>
<feature type="chain" id="PRO_5041306556" evidence="2">
    <location>
        <begin position="24"/>
        <end position="144"/>
    </location>
</feature>
<gene>
    <name evidence="3" type="ORF">GCM10007890_23740</name>
</gene>